<feature type="transmembrane region" description="Helical" evidence="1">
    <location>
        <begin position="220"/>
        <end position="237"/>
    </location>
</feature>
<gene>
    <name evidence="3" type="ORF">M23134_03753</name>
</gene>
<dbReference type="AlphaFoldDB" id="A1ZPE6"/>
<feature type="transmembrane region" description="Helical" evidence="1">
    <location>
        <begin position="304"/>
        <end position="327"/>
    </location>
</feature>
<keyword evidence="1" id="KW-0812">Transmembrane</keyword>
<dbReference type="Pfam" id="PF08487">
    <property type="entry name" value="VIT"/>
    <property type="match status" value="1"/>
</dbReference>
<feature type="transmembrane region" description="Helical" evidence="1">
    <location>
        <begin position="278"/>
        <end position="298"/>
    </location>
</feature>
<name>A1ZPE6_MICM2</name>
<dbReference type="eggNOG" id="ENOG502ZB0Y">
    <property type="taxonomic scope" value="Bacteria"/>
</dbReference>
<keyword evidence="4" id="KW-1185">Reference proteome</keyword>
<evidence type="ECO:0000259" key="2">
    <source>
        <dbReference type="PROSITE" id="PS51468"/>
    </source>
</evidence>
<dbReference type="EMBL" id="AAWS01000021">
    <property type="protein sequence ID" value="EAY27685.1"/>
    <property type="molecule type" value="Genomic_DNA"/>
</dbReference>
<dbReference type="OrthoDB" id="1801976at2"/>
<keyword evidence="1" id="KW-1133">Transmembrane helix</keyword>
<feature type="transmembrane region" description="Helical" evidence="1">
    <location>
        <begin position="113"/>
        <end position="134"/>
    </location>
</feature>
<evidence type="ECO:0000313" key="4">
    <source>
        <dbReference type="Proteomes" id="UP000004095"/>
    </source>
</evidence>
<feature type="transmembrane region" description="Helical" evidence="1">
    <location>
        <begin position="243"/>
        <end position="266"/>
    </location>
</feature>
<organism evidence="3 4">
    <name type="scientific">Microscilla marina ATCC 23134</name>
    <dbReference type="NCBI Taxonomy" id="313606"/>
    <lineage>
        <taxon>Bacteria</taxon>
        <taxon>Pseudomonadati</taxon>
        <taxon>Bacteroidota</taxon>
        <taxon>Cytophagia</taxon>
        <taxon>Cytophagales</taxon>
        <taxon>Microscillaceae</taxon>
        <taxon>Microscilla</taxon>
    </lineage>
</organism>
<feature type="transmembrane region" description="Helical" evidence="1">
    <location>
        <begin position="42"/>
        <end position="67"/>
    </location>
</feature>
<dbReference type="InterPro" id="IPR027550">
    <property type="entry name" value="MSEP-CTERM"/>
</dbReference>
<accession>A1ZPE6</accession>
<dbReference type="NCBIfam" id="TIGR04286">
    <property type="entry name" value="MSEP-CTERM"/>
    <property type="match status" value="1"/>
</dbReference>
<dbReference type="Proteomes" id="UP000004095">
    <property type="component" value="Unassembled WGS sequence"/>
</dbReference>
<evidence type="ECO:0000256" key="1">
    <source>
        <dbReference type="SAM" id="Phobius"/>
    </source>
</evidence>
<reference evidence="3 4" key="1">
    <citation type="submission" date="2007-01" db="EMBL/GenBank/DDBJ databases">
        <authorList>
            <person name="Haygood M."/>
            <person name="Podell S."/>
            <person name="Anderson C."/>
            <person name="Hopkinson B."/>
            <person name="Roe K."/>
            <person name="Barbeau K."/>
            <person name="Gaasterland T."/>
            <person name="Ferriera S."/>
            <person name="Johnson J."/>
            <person name="Kravitz S."/>
            <person name="Beeson K."/>
            <person name="Sutton G."/>
            <person name="Rogers Y.-H."/>
            <person name="Friedman R."/>
            <person name="Frazier M."/>
            <person name="Venter J.C."/>
        </authorList>
    </citation>
    <scope>NUCLEOTIDE SEQUENCE [LARGE SCALE GENOMIC DNA]</scope>
    <source>
        <strain evidence="3 4">ATCC 23134</strain>
    </source>
</reference>
<keyword evidence="1" id="KW-0472">Membrane</keyword>
<dbReference type="RefSeq" id="WP_002699024.1">
    <property type="nucleotide sequence ID" value="NZ_AAWS01000021.1"/>
</dbReference>
<feature type="transmembrane region" description="Helical" evidence="1">
    <location>
        <begin position="146"/>
        <end position="167"/>
    </location>
</feature>
<feature type="transmembrane region" description="Helical" evidence="1">
    <location>
        <begin position="339"/>
        <end position="363"/>
    </location>
</feature>
<dbReference type="PROSITE" id="PS51468">
    <property type="entry name" value="VIT"/>
    <property type="match status" value="1"/>
</dbReference>
<proteinExistence type="predicted"/>
<sequence>MKNLIKPYWILLTVTLPQLLLFGLYSSSFSIIKSLLSPQNLYYWQAYGLILGSAWGLATCYSVWATIRKKNINAYFSFIALSFYVPILYFFLADQHKIIPGSVPNWMLSTSDLPLYVLTFLMPAIFHSVLRLVVFFTPGNTQHPNWWNFGLVVAIPVSWYLLFTIVLPAINQGGINKPLFQHIMLLIFACSTVVFFFFLIRGVYSVSITRKNFLSGQYQLLWQIPVFVIFPVAGLYLNQDLGMVFGNFAEPVFYGLAMANGLLMLIPEKKIGNDIIRLALFTARSITFSYILYFFWVFLPLLPFSIIAILIIGAGFLMLTPVLITILQANTLRLSFIHLSARFSPAIVIVCLLGGLTVLPLWVTQSYRQDRKQLHEALALVYAPNISESAHQLTNINPNRIKRVLKNVHKNKGRTSQNGFGFGFDAKQKPYLSTFYKYIVLDNLTLSNKKIRALHKIFLGTNVKQSDHTRTRRFVVGPSHSDQVTIDSVQVKSSFDAAHQYWRTWVHLDIQNATKRQQEYRTKFTLPAGTWISNYYLMMEGRKEYGILAEKKAAMWVYNNIVSRRRDPGLLHYTEGNQVSFKVFPFAPEQTRKTGIEFVHKEPVQLTIGKHTLTLGDSSQQKSLTQAISTHQGVYVSALTKQQAPAKVLKPYLHFVVDLSAQAVKDKAMYVQRIREYLKKYPQHKAGAKITFGNFAYKSIALNEQSRWEQQLHDFPVQGGFFIESMFKRLFVQPAPKGTYPVAVLVSDHLDKAVFEHAMAGFAHQLQGSRYFYALKPDHTLSSYSLLHAPLKKVKANAAIPANKKVREINTLSGMLLVADNDQASFYTLPKGGKGVPQISKNAWNNGAELWSFWQYYLLHPNDRPQYKAFVHRNNIIKGSFQAHIMSPVTSFIAVENEAQKAALKAKQEQILKGNHLLDAGEELQAMSEPELWWLLGILGVFFGWKQWQRKQKMQSGLHQ</sequence>
<protein>
    <submittedName>
        <fullName evidence="3">Membrane protein, putative</fullName>
    </submittedName>
</protein>
<feature type="transmembrane region" description="Helical" evidence="1">
    <location>
        <begin position="74"/>
        <end position="93"/>
    </location>
</feature>
<feature type="transmembrane region" description="Helical" evidence="1">
    <location>
        <begin position="179"/>
        <end position="200"/>
    </location>
</feature>
<comment type="caution">
    <text evidence="3">The sequence shown here is derived from an EMBL/GenBank/DDBJ whole genome shotgun (WGS) entry which is preliminary data.</text>
</comment>
<dbReference type="InterPro" id="IPR013694">
    <property type="entry name" value="VIT"/>
</dbReference>
<evidence type="ECO:0000313" key="3">
    <source>
        <dbReference type="EMBL" id="EAY27685.1"/>
    </source>
</evidence>
<feature type="domain" description="VIT" evidence="2">
    <location>
        <begin position="472"/>
        <end position="600"/>
    </location>
</feature>